<dbReference type="AlphaFoldDB" id="K9GRI4"/>
<reference evidence="2 3" key="1">
    <citation type="journal article" date="2013" name="Genome Announc.">
        <title>Draft Genome Sequence of an Alphaproteobacterium, Caenispirillum salinarum AK4(T), Isolated from a Solar Saltern.</title>
        <authorList>
            <person name="Khatri I."/>
            <person name="Singh A."/>
            <person name="Korpole S."/>
            <person name="Pinnaka A.K."/>
            <person name="Subramanian S."/>
        </authorList>
    </citation>
    <scope>NUCLEOTIDE SEQUENCE [LARGE SCALE GENOMIC DNA]</scope>
    <source>
        <strain evidence="2 3">AK4</strain>
    </source>
</reference>
<feature type="compositionally biased region" description="Basic and acidic residues" evidence="1">
    <location>
        <begin position="30"/>
        <end position="40"/>
    </location>
</feature>
<keyword evidence="3" id="KW-1185">Reference proteome</keyword>
<dbReference type="STRING" id="1238182.C882_1856"/>
<evidence type="ECO:0000313" key="3">
    <source>
        <dbReference type="Proteomes" id="UP000009881"/>
    </source>
</evidence>
<gene>
    <name evidence="2" type="ORF">C882_1856</name>
</gene>
<organism evidence="2 3">
    <name type="scientific">Caenispirillum salinarum AK4</name>
    <dbReference type="NCBI Taxonomy" id="1238182"/>
    <lineage>
        <taxon>Bacteria</taxon>
        <taxon>Pseudomonadati</taxon>
        <taxon>Pseudomonadota</taxon>
        <taxon>Alphaproteobacteria</taxon>
        <taxon>Rhodospirillales</taxon>
        <taxon>Novispirillaceae</taxon>
        <taxon>Caenispirillum</taxon>
    </lineage>
</organism>
<protein>
    <submittedName>
        <fullName evidence="2">Uncharacterized protein</fullName>
    </submittedName>
</protein>
<dbReference type="Proteomes" id="UP000009881">
    <property type="component" value="Unassembled WGS sequence"/>
</dbReference>
<accession>K9GRI4</accession>
<comment type="caution">
    <text evidence="2">The sequence shown here is derived from an EMBL/GenBank/DDBJ whole genome shotgun (WGS) entry which is preliminary data.</text>
</comment>
<proteinExistence type="predicted"/>
<name>K9GRI4_9PROT</name>
<dbReference type="EMBL" id="ANHY01000020">
    <property type="protein sequence ID" value="EKV27354.1"/>
    <property type="molecule type" value="Genomic_DNA"/>
</dbReference>
<evidence type="ECO:0000313" key="2">
    <source>
        <dbReference type="EMBL" id="EKV27354.1"/>
    </source>
</evidence>
<sequence length="40" mass="3986">MDVARQGGGGSLGLGHGVAFPPSSCGSLSRAERNAKLPFT</sequence>
<feature type="region of interest" description="Disordered" evidence="1">
    <location>
        <begin position="1"/>
        <end position="40"/>
    </location>
</feature>
<evidence type="ECO:0000256" key="1">
    <source>
        <dbReference type="SAM" id="MobiDB-lite"/>
    </source>
</evidence>
<feature type="compositionally biased region" description="Gly residues" evidence="1">
    <location>
        <begin position="1"/>
        <end position="16"/>
    </location>
</feature>